<name>A0A5N5TPG3_9CRUS</name>
<dbReference type="SUPFAM" id="SSF57756">
    <property type="entry name" value="Retrovirus zinc finger-like domains"/>
    <property type="match status" value="1"/>
</dbReference>
<dbReference type="PANTHER" id="PTHR37984">
    <property type="entry name" value="PROTEIN CBG26694"/>
    <property type="match status" value="1"/>
</dbReference>
<dbReference type="Pfam" id="PF13975">
    <property type="entry name" value="gag-asp_proteas"/>
    <property type="match status" value="1"/>
</dbReference>
<dbReference type="Gene3D" id="4.10.60.10">
    <property type="entry name" value="Zinc finger, CCHC-type"/>
    <property type="match status" value="1"/>
</dbReference>
<dbReference type="SMART" id="SM00343">
    <property type="entry name" value="ZnF_C2HC"/>
    <property type="match status" value="2"/>
</dbReference>
<comment type="caution">
    <text evidence="3">The sequence shown here is derived from an EMBL/GenBank/DDBJ whole genome shotgun (WGS) entry which is preliminary data.</text>
</comment>
<sequence length="497" mass="56961">MSASNFPLTSKQIAEATRKDALLSKVFQALQHNIKLTDDDFRPLISVRALVYITLVTRTSKGPEGMSQLHLNAPSPFLLSEDEHSIGERWKKWRAGFQYYLTATGVENAAQQKAMLLHVAGTEVQEVYATMSRSDDDSYSDILTALDSKFSPKVSIRYERFLFRKAIQESNESTDSYVTRLKKLAASCDFNNIEDSIIDQVIAKCHSSSLRRKLLQEANITLDSLLNTARAMEAAEMQASKMEDKANNLNVAKVKNFQVREAYWKRNDNTNVSNQSTVYKSKKFKCFRCGYKDHNAREIDKCPAFDKICKKCRKKGHFQSQCRTKFKVKFTEKENSDDDISENRDCVDEFAFRVHSLGTNAKPLVVTIYMNTMPIKMQVDTAADVSLISEKVANTIPDLKIVPCKSVLKDYNGHVIHTLGKAIINVKYQDKCFNHMEVIITKGNNPSLLGLDWLRSIPLDWKNLFKRKSHIRIRRRLEFYIKSEAEVFPMKLKKMEI</sequence>
<feature type="coiled-coil region" evidence="1">
    <location>
        <begin position="215"/>
        <end position="252"/>
    </location>
</feature>
<dbReference type="InterPro" id="IPR036875">
    <property type="entry name" value="Znf_CCHC_sf"/>
</dbReference>
<dbReference type="EMBL" id="SEYY01000100">
    <property type="protein sequence ID" value="KAB7508012.1"/>
    <property type="molecule type" value="Genomic_DNA"/>
</dbReference>
<evidence type="ECO:0000256" key="1">
    <source>
        <dbReference type="SAM" id="Coils"/>
    </source>
</evidence>
<reference evidence="3 4" key="1">
    <citation type="journal article" date="2019" name="PLoS Biol.">
        <title>Sex chromosomes control vertical transmission of feminizing Wolbachia symbionts in an isopod.</title>
        <authorList>
            <person name="Becking T."/>
            <person name="Chebbi M.A."/>
            <person name="Giraud I."/>
            <person name="Moumen B."/>
            <person name="Laverre T."/>
            <person name="Caubet Y."/>
            <person name="Peccoud J."/>
            <person name="Gilbert C."/>
            <person name="Cordaux R."/>
        </authorList>
    </citation>
    <scope>NUCLEOTIDE SEQUENCE [LARGE SCALE GENOMIC DNA]</scope>
    <source>
        <strain evidence="3">ANa2</strain>
        <tissue evidence="3">Whole body excluding digestive tract and cuticle</tissue>
    </source>
</reference>
<dbReference type="Proteomes" id="UP000326759">
    <property type="component" value="Unassembled WGS sequence"/>
</dbReference>
<dbReference type="PANTHER" id="PTHR37984:SF9">
    <property type="entry name" value="INTEGRASE CATALYTIC DOMAIN-CONTAINING PROTEIN"/>
    <property type="match status" value="1"/>
</dbReference>
<organism evidence="3 4">
    <name type="scientific">Armadillidium nasatum</name>
    <dbReference type="NCBI Taxonomy" id="96803"/>
    <lineage>
        <taxon>Eukaryota</taxon>
        <taxon>Metazoa</taxon>
        <taxon>Ecdysozoa</taxon>
        <taxon>Arthropoda</taxon>
        <taxon>Crustacea</taxon>
        <taxon>Multicrustacea</taxon>
        <taxon>Malacostraca</taxon>
        <taxon>Eumalacostraca</taxon>
        <taxon>Peracarida</taxon>
        <taxon>Isopoda</taxon>
        <taxon>Oniscidea</taxon>
        <taxon>Crinocheta</taxon>
        <taxon>Armadillidiidae</taxon>
        <taxon>Armadillidium</taxon>
    </lineage>
</organism>
<protein>
    <recommendedName>
        <fullName evidence="2">CCHC-type domain-containing protein</fullName>
    </recommendedName>
</protein>
<feature type="domain" description="CCHC-type" evidence="2">
    <location>
        <begin position="285"/>
        <end position="304"/>
    </location>
</feature>
<accession>A0A5N5TPG3</accession>
<evidence type="ECO:0000259" key="2">
    <source>
        <dbReference type="SMART" id="SM00343"/>
    </source>
</evidence>
<gene>
    <name evidence="3" type="ORF">Anas_02579</name>
</gene>
<dbReference type="SUPFAM" id="SSF50630">
    <property type="entry name" value="Acid proteases"/>
    <property type="match status" value="1"/>
</dbReference>
<dbReference type="InterPro" id="IPR001878">
    <property type="entry name" value="Znf_CCHC"/>
</dbReference>
<feature type="domain" description="CCHC-type" evidence="2">
    <location>
        <begin position="308"/>
        <end position="324"/>
    </location>
</feature>
<dbReference type="GO" id="GO:0003676">
    <property type="term" value="F:nucleic acid binding"/>
    <property type="evidence" value="ECO:0007669"/>
    <property type="project" value="InterPro"/>
</dbReference>
<dbReference type="AlphaFoldDB" id="A0A5N5TPG3"/>
<dbReference type="GO" id="GO:0008270">
    <property type="term" value="F:zinc ion binding"/>
    <property type="evidence" value="ECO:0007669"/>
    <property type="project" value="InterPro"/>
</dbReference>
<dbReference type="Gene3D" id="2.40.70.10">
    <property type="entry name" value="Acid Proteases"/>
    <property type="match status" value="1"/>
</dbReference>
<keyword evidence="1" id="KW-0175">Coiled coil</keyword>
<evidence type="ECO:0000313" key="3">
    <source>
        <dbReference type="EMBL" id="KAB7508012.1"/>
    </source>
</evidence>
<dbReference type="InterPro" id="IPR021109">
    <property type="entry name" value="Peptidase_aspartic_dom_sf"/>
</dbReference>
<dbReference type="InterPro" id="IPR050951">
    <property type="entry name" value="Retrovirus_Pol_polyprotein"/>
</dbReference>
<keyword evidence="4" id="KW-1185">Reference proteome</keyword>
<dbReference type="OrthoDB" id="6368171at2759"/>
<evidence type="ECO:0000313" key="4">
    <source>
        <dbReference type="Proteomes" id="UP000326759"/>
    </source>
</evidence>
<proteinExistence type="predicted"/>